<dbReference type="PANTHER" id="PTHR33050">
    <property type="entry name" value="REVERSE TRANSCRIPTASE DOMAIN-CONTAINING PROTEIN"/>
    <property type="match status" value="1"/>
</dbReference>
<dbReference type="Pfam" id="PF13456">
    <property type="entry name" value="RVT_3"/>
    <property type="match status" value="1"/>
</dbReference>
<dbReference type="EMBL" id="X60774">
    <property type="protein sequence ID" value="CAA43185.1"/>
    <property type="molecule type" value="Genomic_DNA"/>
</dbReference>
<dbReference type="SUPFAM" id="SSF56672">
    <property type="entry name" value="DNA/RNA polymerases"/>
    <property type="match status" value="1"/>
</dbReference>
<dbReference type="InterPro" id="IPR000477">
    <property type="entry name" value="RT_dom"/>
</dbReference>
<dbReference type="PIR" id="B56636">
    <property type="entry name" value="B56636"/>
</dbReference>
<reference evidence="2" key="1">
    <citation type="journal article" date="1992" name="Nucleic Acids Res.">
        <title>Unusual features of the retroid element PAT from the nematode Panagrellus redivivus.</title>
        <authorList>
            <person name="de Chastonay Y."/>
            <person name="Felder H."/>
            <person name="Link C."/>
            <person name="Aeby P."/>
            <person name="Tobler H."/>
            <person name="Muller F."/>
        </authorList>
    </citation>
    <scope>NUCLEOTIDE SEQUENCE</scope>
    <source>
        <strain evidence="2">C15</strain>
    </source>
</reference>
<evidence type="ECO:0000313" key="2">
    <source>
        <dbReference type="EMBL" id="CAA43185.1"/>
    </source>
</evidence>
<dbReference type="PANTHER" id="PTHR33050:SF7">
    <property type="entry name" value="RIBONUCLEASE H"/>
    <property type="match status" value="1"/>
</dbReference>
<evidence type="ECO:0000259" key="1">
    <source>
        <dbReference type="PROSITE" id="PS50878"/>
    </source>
</evidence>
<organism evidence="2">
    <name type="scientific">Panagrellus redivivus</name>
    <name type="common">Microworm</name>
    <dbReference type="NCBI Taxonomy" id="6233"/>
    <lineage>
        <taxon>Eukaryota</taxon>
        <taxon>Metazoa</taxon>
        <taxon>Ecdysozoa</taxon>
        <taxon>Nematoda</taxon>
        <taxon>Chromadorea</taxon>
        <taxon>Rhabditida</taxon>
        <taxon>Tylenchina</taxon>
        <taxon>Panagrolaimomorpha</taxon>
        <taxon>Panagrolaimoidea</taxon>
        <taxon>Panagrolaimidae</taxon>
        <taxon>Panagrellus</taxon>
    </lineage>
</organism>
<dbReference type="GO" id="GO:0006259">
    <property type="term" value="P:DNA metabolic process"/>
    <property type="evidence" value="ECO:0007669"/>
    <property type="project" value="UniProtKB-ARBA"/>
</dbReference>
<proteinExistence type="predicted"/>
<protein>
    <submittedName>
        <fullName evidence="2">ORF2 protein</fullName>
    </submittedName>
</protein>
<dbReference type="CDD" id="cd09275">
    <property type="entry name" value="RNase_HI_RT_DIRS1"/>
    <property type="match status" value="1"/>
</dbReference>
<sequence length="588" mass="65975">MEHAAFVTDEDEKLCSTGAAELVPSERLGDVKVISALSVSVNADAKCRLVMDLTTVNPYITANKIKLENVAIAKSLIPKSGFMLTFDMKSGYHQARMADSELIYLAFRWEGKTFWMKALPFGLSSAPEYFTKLFRHPLATLRGDGVNCLLYLDDLLVWSETYEGACEASAKVRALFGKLGVVLNNEKSSVTPQREVKWLGVVFNLTHGTLKISKNRIENALAAAARLLNRKRPSAKDRLKFTGALNSMHDVLGPMAAIRTKSLFCFIASVTPRLGVRLALSEREKADIKYWQRNLVERNVWRIQDTRPSEYVFATDASATGVGAVKLNPKDLTELSSAYREFDEYGGNDLEHHRELLAVQFALHHYLASKKNTVVTVRTDNQNIPRILAKGSGVQELNELVLQVTEWCEQRKVELMTTWIPRAMNSAADRASRETDPDDWAISKEIFEKLTAKFQKCQCDRFASHKTKQLDKFMSRVPCPGSAGVNAFAYQWTDWSSWCVPPPALLVRTWKHIESHACEGLLVSPDWPANVVATAASRAVRKGFAKLVYRIRAGTRCITPPAFSTGAFQTPYAQSDLLVYRFNTFPRF</sequence>
<gene>
    <name evidence="2" type="primary">ORF2</name>
</gene>
<dbReference type="GO" id="GO:0004523">
    <property type="term" value="F:RNA-DNA hybrid ribonuclease activity"/>
    <property type="evidence" value="ECO:0007669"/>
    <property type="project" value="InterPro"/>
</dbReference>
<feature type="domain" description="Reverse transcriptase" evidence="1">
    <location>
        <begin position="1"/>
        <end position="203"/>
    </location>
</feature>
<dbReference type="Gene3D" id="3.30.420.10">
    <property type="entry name" value="Ribonuclease H-like superfamily/Ribonuclease H"/>
    <property type="match status" value="1"/>
</dbReference>
<dbReference type="Gene3D" id="3.30.70.270">
    <property type="match status" value="1"/>
</dbReference>
<dbReference type="Gene3D" id="3.10.10.10">
    <property type="entry name" value="HIV Type 1 Reverse Transcriptase, subunit A, domain 1"/>
    <property type="match status" value="1"/>
</dbReference>
<dbReference type="InterPro" id="IPR002156">
    <property type="entry name" value="RNaseH_domain"/>
</dbReference>
<accession>Q26106</accession>
<dbReference type="InterPro" id="IPR052055">
    <property type="entry name" value="Hepadnavirus_pol/RT"/>
</dbReference>
<dbReference type="InterPro" id="IPR036397">
    <property type="entry name" value="RNaseH_sf"/>
</dbReference>
<dbReference type="InterPro" id="IPR043128">
    <property type="entry name" value="Rev_trsase/Diguanyl_cyclase"/>
</dbReference>
<dbReference type="AlphaFoldDB" id="Q26106"/>
<dbReference type="Pfam" id="PF00078">
    <property type="entry name" value="RVT_1"/>
    <property type="match status" value="1"/>
</dbReference>
<name>Q26106_PANRE</name>
<dbReference type="CDD" id="cd03714">
    <property type="entry name" value="RT_DIRS1"/>
    <property type="match status" value="1"/>
</dbReference>
<dbReference type="InterPro" id="IPR043502">
    <property type="entry name" value="DNA/RNA_pol_sf"/>
</dbReference>
<dbReference type="GO" id="GO:0003676">
    <property type="term" value="F:nucleic acid binding"/>
    <property type="evidence" value="ECO:0007669"/>
    <property type="project" value="InterPro"/>
</dbReference>
<dbReference type="PROSITE" id="PS50878">
    <property type="entry name" value="RT_POL"/>
    <property type="match status" value="1"/>
</dbReference>